<reference evidence="2" key="2">
    <citation type="submission" date="2020-05" db="UniProtKB">
        <authorList>
            <consortium name="EnsemblMetazoa"/>
        </authorList>
    </citation>
    <scope>IDENTIFICATION</scope>
    <source>
        <strain evidence="2">MINIMUS1</strain>
    </source>
</reference>
<reference evidence="3" key="1">
    <citation type="submission" date="2013-03" db="EMBL/GenBank/DDBJ databases">
        <title>The Genome Sequence of Anopheles minimus MINIMUS1.</title>
        <authorList>
            <consortium name="The Broad Institute Genomics Platform"/>
            <person name="Neafsey D.E."/>
            <person name="Walton C."/>
            <person name="Walker B."/>
            <person name="Young S.K."/>
            <person name="Zeng Q."/>
            <person name="Gargeya S."/>
            <person name="Fitzgerald M."/>
            <person name="Haas B."/>
            <person name="Abouelleil A."/>
            <person name="Allen A.W."/>
            <person name="Alvarado L."/>
            <person name="Arachchi H.M."/>
            <person name="Berlin A.M."/>
            <person name="Chapman S.B."/>
            <person name="Gainer-Dewar J."/>
            <person name="Goldberg J."/>
            <person name="Griggs A."/>
            <person name="Gujja S."/>
            <person name="Hansen M."/>
            <person name="Howarth C."/>
            <person name="Imamovic A."/>
            <person name="Ireland A."/>
            <person name="Larimer J."/>
            <person name="McCowan C."/>
            <person name="Murphy C."/>
            <person name="Pearson M."/>
            <person name="Poon T.W."/>
            <person name="Priest M."/>
            <person name="Roberts A."/>
            <person name="Saif S."/>
            <person name="Shea T."/>
            <person name="Sisk P."/>
            <person name="Sykes S."/>
            <person name="Wortman J."/>
            <person name="Nusbaum C."/>
            <person name="Birren B."/>
        </authorList>
    </citation>
    <scope>NUCLEOTIDE SEQUENCE [LARGE SCALE GENOMIC DNA]</scope>
    <source>
        <strain evidence="3">MINIMUS1</strain>
    </source>
</reference>
<dbReference type="AlphaFoldDB" id="A0A182W5F7"/>
<dbReference type="VEuPathDB" id="VectorBase:AMIN005573"/>
<sequence length="360" mass="40811">MAERSKQSDTERDLNYRECGPNKRMKPLIESEEKDVSCRSTDVLQEDEFTLKNEYARQLFFEHTNIKAVVEKHHCESITTEKEIHAERYYSMYVRTPRNRKDLIIEEIKFDTRFWEGSFRMALKIPLTSAEEYEAYKKNLAKWGFGKMLFVDMTKQNALLEYPGEMVYSPLPNTIADPPLQPRGSAQHTAHAKTAPRQDAVHRPKSSKQKKSPVMLVSVETQTENSVDINAATQAKSAMGIDAATQTESAMGTNAVAQTDPVASLPPVERFPVVIPGIEMFIKQEPKDDIAEGNEGDTEWSNNMLMPTEWPGLVIANVQSLAPGSVEHNLPIKQEPKDDDDEDDIELSNYSIRSYSSAEY</sequence>
<evidence type="ECO:0000313" key="3">
    <source>
        <dbReference type="Proteomes" id="UP000075920"/>
    </source>
</evidence>
<keyword evidence="3" id="KW-1185">Reference proteome</keyword>
<protein>
    <submittedName>
        <fullName evidence="2">Uncharacterized protein</fullName>
    </submittedName>
</protein>
<feature type="compositionally biased region" description="Basic and acidic residues" evidence="1">
    <location>
        <begin position="1"/>
        <end position="16"/>
    </location>
</feature>
<proteinExistence type="predicted"/>
<evidence type="ECO:0000256" key="1">
    <source>
        <dbReference type="SAM" id="MobiDB-lite"/>
    </source>
</evidence>
<dbReference type="EnsemblMetazoa" id="AMIN005573-RA">
    <property type="protein sequence ID" value="AMIN005573-PA"/>
    <property type="gene ID" value="AMIN005573"/>
</dbReference>
<organism evidence="2 3">
    <name type="scientific">Anopheles minimus</name>
    <dbReference type="NCBI Taxonomy" id="112268"/>
    <lineage>
        <taxon>Eukaryota</taxon>
        <taxon>Metazoa</taxon>
        <taxon>Ecdysozoa</taxon>
        <taxon>Arthropoda</taxon>
        <taxon>Hexapoda</taxon>
        <taxon>Insecta</taxon>
        <taxon>Pterygota</taxon>
        <taxon>Neoptera</taxon>
        <taxon>Endopterygota</taxon>
        <taxon>Diptera</taxon>
        <taxon>Nematocera</taxon>
        <taxon>Culicoidea</taxon>
        <taxon>Culicidae</taxon>
        <taxon>Anophelinae</taxon>
        <taxon>Anopheles</taxon>
    </lineage>
</organism>
<feature type="compositionally biased region" description="Acidic residues" evidence="1">
    <location>
        <begin position="337"/>
        <end position="346"/>
    </location>
</feature>
<name>A0A182W5F7_9DIPT</name>
<accession>A0A182W5F7</accession>
<feature type="region of interest" description="Disordered" evidence="1">
    <location>
        <begin position="328"/>
        <end position="360"/>
    </location>
</feature>
<evidence type="ECO:0000313" key="2">
    <source>
        <dbReference type="EnsemblMetazoa" id="AMIN005573-PA"/>
    </source>
</evidence>
<feature type="region of interest" description="Disordered" evidence="1">
    <location>
        <begin position="1"/>
        <end position="22"/>
    </location>
</feature>
<feature type="compositionally biased region" description="Polar residues" evidence="1">
    <location>
        <begin position="348"/>
        <end position="360"/>
    </location>
</feature>
<feature type="region of interest" description="Disordered" evidence="1">
    <location>
        <begin position="179"/>
        <end position="214"/>
    </location>
</feature>
<dbReference type="Proteomes" id="UP000075920">
    <property type="component" value="Unassembled WGS sequence"/>
</dbReference>